<dbReference type="InterPro" id="IPR013783">
    <property type="entry name" value="Ig-like_fold"/>
</dbReference>
<dbReference type="STRING" id="1354337.M983_0969"/>
<proteinExistence type="predicted"/>
<feature type="chain" id="PRO_5008278937" evidence="1">
    <location>
        <begin position="23"/>
        <end position="225"/>
    </location>
</feature>
<evidence type="ECO:0000313" key="3">
    <source>
        <dbReference type="Proteomes" id="UP000094023"/>
    </source>
</evidence>
<feature type="signal peptide" evidence="1">
    <location>
        <begin position="1"/>
        <end position="22"/>
    </location>
</feature>
<evidence type="ECO:0000256" key="1">
    <source>
        <dbReference type="SAM" id="SignalP"/>
    </source>
</evidence>
<organism evidence="2 3">
    <name type="scientific">Proteus myxofaciens ATCC 19692</name>
    <dbReference type="NCBI Taxonomy" id="1354337"/>
    <lineage>
        <taxon>Bacteria</taxon>
        <taxon>Pseudomonadati</taxon>
        <taxon>Pseudomonadota</taxon>
        <taxon>Gammaproteobacteria</taxon>
        <taxon>Enterobacterales</taxon>
        <taxon>Morganellaceae</taxon>
        <taxon>Proteus</taxon>
    </lineage>
</organism>
<keyword evidence="1" id="KW-0732">Signal</keyword>
<dbReference type="OrthoDB" id="5586837at2"/>
<name>A0A198GCU8_9GAMM</name>
<dbReference type="EMBL" id="LXEN01000041">
    <property type="protein sequence ID" value="OAT34735.1"/>
    <property type="molecule type" value="Genomic_DNA"/>
</dbReference>
<evidence type="ECO:0000313" key="2">
    <source>
        <dbReference type="EMBL" id="OAT34735.1"/>
    </source>
</evidence>
<dbReference type="RefSeq" id="WP_066747894.1">
    <property type="nucleotide sequence ID" value="NZ_LXEN01000041.1"/>
</dbReference>
<dbReference type="AlphaFoldDB" id="A0A198GCU8"/>
<gene>
    <name evidence="2" type="ORF">M983_0969</name>
</gene>
<dbReference type="Proteomes" id="UP000094023">
    <property type="component" value="Unassembled WGS sequence"/>
</dbReference>
<dbReference type="Gene3D" id="2.60.40.10">
    <property type="entry name" value="Immunoglobulins"/>
    <property type="match status" value="1"/>
</dbReference>
<sequence length="225" mass="26541">MRLFFLLKILFMILLSSFNSNAYALYINSDISSIDSGKEFFSKPYINDTQKTNLYNFSAYKIDRPGNQEHGTPIHNGEIIFTPLKKILLPGEQEYFKIFYRGQADEIERYYKIIISETPLDMRNDDGKKKQPLFYPTISLETYFVVRPKNPDFKYSLNPNEGILKNTGNTYFRVLLHESCNTNDDSEPYMFYLLPNQEIKDPRLKKKTRKYIVIFDKFYSVGNCE</sequence>
<comment type="caution">
    <text evidence="2">The sequence shown here is derived from an EMBL/GenBank/DDBJ whole genome shotgun (WGS) entry which is preliminary data.</text>
</comment>
<keyword evidence="3" id="KW-1185">Reference proteome</keyword>
<dbReference type="PATRIC" id="fig|1354337.4.peg.988"/>
<reference evidence="2 3" key="1">
    <citation type="submission" date="2016-04" db="EMBL/GenBank/DDBJ databases">
        <title>ATOL: Assembling a taxonomically balanced genome-scale reconstruction of the evolutionary history of the Enterobacteriaceae.</title>
        <authorList>
            <person name="Plunkett G.III."/>
            <person name="Neeno-Eckwall E.C."/>
            <person name="Glasner J.D."/>
            <person name="Perna N.T."/>
        </authorList>
    </citation>
    <scope>NUCLEOTIDE SEQUENCE [LARGE SCALE GENOMIC DNA]</scope>
    <source>
        <strain evidence="2 3">ATCC 19692</strain>
    </source>
</reference>
<accession>A0A198GCU8</accession>
<protein>
    <submittedName>
        <fullName evidence="2">Fimbrial chaperone</fullName>
    </submittedName>
</protein>